<keyword evidence="2" id="KW-1185">Reference proteome</keyword>
<reference evidence="1" key="2">
    <citation type="submission" date="2020-11" db="EMBL/GenBank/DDBJ databases">
        <authorList>
            <person name="McCartney M.A."/>
            <person name="Auch B."/>
            <person name="Kono T."/>
            <person name="Mallez S."/>
            <person name="Becker A."/>
            <person name="Gohl D.M."/>
            <person name="Silverstein K.A.T."/>
            <person name="Koren S."/>
            <person name="Bechman K.B."/>
            <person name="Herman A."/>
            <person name="Abrahante J.E."/>
            <person name="Garbe J."/>
        </authorList>
    </citation>
    <scope>NUCLEOTIDE SEQUENCE</scope>
    <source>
        <strain evidence="1">Duluth1</strain>
        <tissue evidence="1">Whole animal</tissue>
    </source>
</reference>
<gene>
    <name evidence="1" type="ORF">DPMN_075614</name>
</gene>
<evidence type="ECO:0000313" key="2">
    <source>
        <dbReference type="Proteomes" id="UP000828390"/>
    </source>
</evidence>
<dbReference type="Proteomes" id="UP000828390">
    <property type="component" value="Unassembled WGS sequence"/>
</dbReference>
<proteinExistence type="predicted"/>
<name>A0A9D4BPL2_DREPO</name>
<accession>A0A9D4BPL2</accession>
<dbReference type="EMBL" id="JAIWYP010000015">
    <property type="protein sequence ID" value="KAH3700637.1"/>
    <property type="molecule type" value="Genomic_DNA"/>
</dbReference>
<comment type="caution">
    <text evidence="1">The sequence shown here is derived from an EMBL/GenBank/DDBJ whole genome shotgun (WGS) entry which is preliminary data.</text>
</comment>
<dbReference type="AlphaFoldDB" id="A0A9D4BPL2"/>
<organism evidence="1 2">
    <name type="scientific">Dreissena polymorpha</name>
    <name type="common">Zebra mussel</name>
    <name type="synonym">Mytilus polymorpha</name>
    <dbReference type="NCBI Taxonomy" id="45954"/>
    <lineage>
        <taxon>Eukaryota</taxon>
        <taxon>Metazoa</taxon>
        <taxon>Spiralia</taxon>
        <taxon>Lophotrochozoa</taxon>
        <taxon>Mollusca</taxon>
        <taxon>Bivalvia</taxon>
        <taxon>Autobranchia</taxon>
        <taxon>Heteroconchia</taxon>
        <taxon>Euheterodonta</taxon>
        <taxon>Imparidentia</taxon>
        <taxon>Neoheterodontei</taxon>
        <taxon>Myida</taxon>
        <taxon>Dreissenoidea</taxon>
        <taxon>Dreissenidae</taxon>
        <taxon>Dreissena</taxon>
    </lineage>
</organism>
<protein>
    <submittedName>
        <fullName evidence="1">Uncharacterized protein</fullName>
    </submittedName>
</protein>
<reference evidence="1" key="1">
    <citation type="journal article" date="2019" name="bioRxiv">
        <title>The Genome of the Zebra Mussel, Dreissena polymorpha: A Resource for Invasive Species Research.</title>
        <authorList>
            <person name="McCartney M.A."/>
            <person name="Auch B."/>
            <person name="Kono T."/>
            <person name="Mallez S."/>
            <person name="Zhang Y."/>
            <person name="Obille A."/>
            <person name="Becker A."/>
            <person name="Abrahante J.E."/>
            <person name="Garbe J."/>
            <person name="Badalamenti J.P."/>
            <person name="Herman A."/>
            <person name="Mangelson H."/>
            <person name="Liachko I."/>
            <person name="Sullivan S."/>
            <person name="Sone E.D."/>
            <person name="Koren S."/>
            <person name="Silverstein K.A.T."/>
            <person name="Beckman K.B."/>
            <person name="Gohl D.M."/>
        </authorList>
    </citation>
    <scope>NUCLEOTIDE SEQUENCE</scope>
    <source>
        <strain evidence="1">Duluth1</strain>
        <tissue evidence="1">Whole animal</tissue>
    </source>
</reference>
<evidence type="ECO:0000313" key="1">
    <source>
        <dbReference type="EMBL" id="KAH3700637.1"/>
    </source>
</evidence>
<sequence length="129" mass="14988">MFELGLEIILIQLLTKFEGKVIQQRDSKKYSVIATTDLEFPEHPTINVTSRVLTRFCWPKRPKTGSIFELVQDIIGTNLLTKFHEHPTINVASTVLTRQIFMMHNRRQTIEKKLSSDNHLTDQPTERPT</sequence>